<reference evidence="2" key="1">
    <citation type="submission" date="2022-09" db="EMBL/GenBank/DDBJ databases">
        <title>Enrichment on poylsaccharides allowed isolation of novel metabolic and taxonomic groups of Haloarchaea.</title>
        <authorList>
            <person name="Sorokin D.Y."/>
            <person name="Elcheninov A.G."/>
            <person name="Khizhniak T.V."/>
            <person name="Kolganova T.V."/>
            <person name="Kublanov I.V."/>
        </authorList>
    </citation>
    <scope>NUCLEOTIDE SEQUENCE</scope>
    <source>
        <strain evidence="2">AArc-xg1-1</strain>
    </source>
</reference>
<evidence type="ECO:0000313" key="2">
    <source>
        <dbReference type="EMBL" id="MCU4744683.1"/>
    </source>
</evidence>
<evidence type="ECO:0000256" key="1">
    <source>
        <dbReference type="SAM" id="MobiDB-lite"/>
    </source>
</evidence>
<feature type="region of interest" description="Disordered" evidence="1">
    <location>
        <begin position="68"/>
        <end position="104"/>
    </location>
</feature>
<accession>A0AAP3E4A7</accession>
<sequence>MTRESDLDRDPDEITNFLYRLRPGDRVTVTTNTSWSDGRRMKIWKIVIEELADGSEYYRIYGKGPQQDEGSYVLMPETPEGKGNHPAPEGFHRTPNAAAEYREKTGGAILDIELTH</sequence>
<proteinExistence type="predicted"/>
<evidence type="ECO:0000313" key="3">
    <source>
        <dbReference type="Proteomes" id="UP001321018"/>
    </source>
</evidence>
<dbReference type="RefSeq" id="WP_317175792.1">
    <property type="nucleotide sequence ID" value="NZ_JAOPKA010000038.1"/>
</dbReference>
<name>A0AAP3E4A7_9EURY</name>
<dbReference type="EMBL" id="JAOPKA010000038">
    <property type="protein sequence ID" value="MCU4744683.1"/>
    <property type="molecule type" value="Genomic_DNA"/>
</dbReference>
<comment type="caution">
    <text evidence="2">The sequence shown here is derived from an EMBL/GenBank/DDBJ whole genome shotgun (WGS) entry which is preliminary data.</text>
</comment>
<dbReference type="AlphaFoldDB" id="A0AAP3E4A7"/>
<gene>
    <name evidence="2" type="ORF">OB960_25270</name>
</gene>
<protein>
    <submittedName>
        <fullName evidence="2">Uncharacterized protein</fullName>
    </submittedName>
</protein>
<dbReference type="Proteomes" id="UP001321018">
    <property type="component" value="Unassembled WGS sequence"/>
</dbReference>
<dbReference type="GeneID" id="73770251"/>
<organism evidence="2 3">
    <name type="scientific">Natronoglomus mannanivorans</name>
    <dbReference type="NCBI Taxonomy" id="2979990"/>
    <lineage>
        <taxon>Archaea</taxon>
        <taxon>Methanobacteriati</taxon>
        <taxon>Methanobacteriota</taxon>
        <taxon>Stenosarchaea group</taxon>
        <taxon>Halobacteria</taxon>
        <taxon>Halobacteriales</taxon>
        <taxon>Natrialbaceae</taxon>
        <taxon>Natronoglomus</taxon>
    </lineage>
</organism>